<dbReference type="Proteomes" id="UP000269198">
    <property type="component" value="Unassembled WGS sequence"/>
</dbReference>
<dbReference type="SUPFAM" id="SSF64005">
    <property type="entry name" value="Undecaprenyl diphosphate synthase"/>
    <property type="match status" value="1"/>
</dbReference>
<sequence>MSPYDRNSASTAGSYRPPQPHPSGARPPELPTELLPRHVAIVMDGNGRWAKERGLARTEGHKAGEGSLFDVVEGALELGLDTVSAYAFSTENWRRSPEEVRFLLGFNRDVIRRRRDELHAMGVRVRWAGRRGRLWKSVISELEQAEEMTRNNTALTLQFCVNYGGRAEITQAASALARDAAEGRINPNRISESTLARYLDEPDIGDVDLFLRSSGEQRFSNFLLWQSAYAEFVFLDTLWPDFDRRHLWHACEIYASRDRRYGGAAPNPVEPAPSNEPAPAE</sequence>
<comment type="caution">
    <text evidence="4">The sequence shown here is derived from an EMBL/GenBank/DDBJ whole genome shotgun (WGS) entry which is preliminary data.</text>
</comment>
<dbReference type="PROSITE" id="PS01066">
    <property type="entry name" value="UPP_SYNTHASE"/>
    <property type="match status" value="1"/>
</dbReference>
<dbReference type="PANTHER" id="PTHR10291">
    <property type="entry name" value="DEHYDRODOLICHYL DIPHOSPHATE SYNTHASE FAMILY MEMBER"/>
    <property type="match status" value="1"/>
</dbReference>
<dbReference type="CDD" id="cd00475">
    <property type="entry name" value="Cis_IPPS"/>
    <property type="match status" value="1"/>
</dbReference>
<feature type="binding site" evidence="2">
    <location>
        <position position="49"/>
    </location>
    <ligand>
        <name>substrate</name>
    </ligand>
</feature>
<feature type="binding site" evidence="2">
    <location>
        <position position="212"/>
    </location>
    <ligand>
        <name>substrate</name>
    </ligand>
</feature>
<evidence type="ECO:0000256" key="2">
    <source>
        <dbReference type="HAMAP-Rule" id="MF_01139"/>
    </source>
</evidence>
<feature type="binding site" evidence="2">
    <location>
        <position position="95"/>
    </location>
    <ligand>
        <name>substrate</name>
    </ligand>
</feature>
<dbReference type="HAMAP" id="MF_01139">
    <property type="entry name" value="ISPT"/>
    <property type="match status" value="1"/>
</dbReference>
<dbReference type="AlphaFoldDB" id="A0A3N0EE65"/>
<dbReference type="InterPro" id="IPR001441">
    <property type="entry name" value="UPP_synth-like"/>
</dbReference>
<evidence type="ECO:0000256" key="1">
    <source>
        <dbReference type="ARBA" id="ARBA00022679"/>
    </source>
</evidence>
<reference evidence="4 5" key="1">
    <citation type="submission" date="2018-11" db="EMBL/GenBank/DDBJ databases">
        <title>The genome draft of YIM 96095.</title>
        <authorList>
            <person name="Tang S.-K."/>
            <person name="Chunyu W.-X."/>
            <person name="Feng Y.-Z."/>
        </authorList>
    </citation>
    <scope>NUCLEOTIDE SEQUENCE [LARGE SCALE GENOMIC DNA]</scope>
    <source>
        <strain evidence="4 5">YIM 96095</strain>
    </source>
</reference>
<dbReference type="PANTHER" id="PTHR10291:SF0">
    <property type="entry name" value="DEHYDRODOLICHYL DIPHOSPHATE SYNTHASE 2"/>
    <property type="match status" value="1"/>
</dbReference>
<gene>
    <name evidence="4" type="ORF">EFW17_06310</name>
</gene>
<feature type="binding site" evidence="2">
    <location>
        <position position="93"/>
    </location>
    <ligand>
        <name>substrate</name>
    </ligand>
</feature>
<dbReference type="InterPro" id="IPR018520">
    <property type="entry name" value="UPP_synth-like_CS"/>
</dbReference>
<dbReference type="GO" id="GO:0005829">
    <property type="term" value="C:cytosol"/>
    <property type="evidence" value="ECO:0007669"/>
    <property type="project" value="TreeGrafter"/>
</dbReference>
<name>A0A3N0EE65_9ACTN</name>
<feature type="binding site" evidence="2">
    <location>
        <position position="44"/>
    </location>
    <ligand>
        <name>Mg(2+)</name>
        <dbReference type="ChEBI" id="CHEBI:18420"/>
    </ligand>
</feature>
<comment type="cofactor">
    <cofactor evidence="2">
        <name>Mg(2+)</name>
        <dbReference type="ChEBI" id="CHEBI:18420"/>
    </cofactor>
    <text evidence="2">Binds 2 magnesium ions per subunit.</text>
</comment>
<dbReference type="Gene3D" id="3.40.1180.10">
    <property type="entry name" value="Decaprenyl diphosphate synthase-like"/>
    <property type="match status" value="1"/>
</dbReference>
<dbReference type="EMBL" id="RJMB01000004">
    <property type="protein sequence ID" value="RNL86133.1"/>
    <property type="molecule type" value="Genomic_DNA"/>
</dbReference>
<keyword evidence="1 2" id="KW-0808">Transferase</keyword>
<evidence type="ECO:0000256" key="3">
    <source>
        <dbReference type="SAM" id="MobiDB-lite"/>
    </source>
</evidence>
<dbReference type="OrthoDB" id="4191603at2"/>
<dbReference type="GO" id="GO:0030145">
    <property type="term" value="F:manganese ion binding"/>
    <property type="evidence" value="ECO:0007669"/>
    <property type="project" value="TreeGrafter"/>
</dbReference>
<dbReference type="InterPro" id="IPR036424">
    <property type="entry name" value="UPP_synth-like_sf"/>
</dbReference>
<feature type="binding site" evidence="2">
    <location>
        <position position="231"/>
    </location>
    <ligand>
        <name>Mg(2+)</name>
        <dbReference type="ChEBI" id="CHEBI:18420"/>
    </ligand>
</feature>
<keyword evidence="5" id="KW-1185">Reference proteome</keyword>
<protein>
    <recommendedName>
        <fullName evidence="2">Isoprenyl transferase</fullName>
        <ecNumber evidence="2">2.5.1.-</ecNumber>
    </recommendedName>
</protein>
<organism evidence="4 5">
    <name type="scientific">Halostreptopolyspora alba</name>
    <dbReference type="NCBI Taxonomy" id="2487137"/>
    <lineage>
        <taxon>Bacteria</taxon>
        <taxon>Bacillati</taxon>
        <taxon>Actinomycetota</taxon>
        <taxon>Actinomycetes</taxon>
        <taxon>Streptosporangiales</taxon>
        <taxon>Nocardiopsidaceae</taxon>
        <taxon>Halostreptopolyspora</taxon>
    </lineage>
</organism>
<feature type="active site" description="Proton acceptor" evidence="2">
    <location>
        <position position="92"/>
    </location>
</feature>
<dbReference type="GO" id="GO:0033850">
    <property type="term" value="F:Z-farnesyl diphosphate synthase activity"/>
    <property type="evidence" value="ECO:0007669"/>
    <property type="project" value="TreeGrafter"/>
</dbReference>
<feature type="binding site" evidence="2">
    <location>
        <begin position="89"/>
        <end position="91"/>
    </location>
    <ligand>
        <name>substrate</name>
    </ligand>
</feature>
<dbReference type="NCBIfam" id="NF011404">
    <property type="entry name" value="PRK14829.1"/>
    <property type="match status" value="1"/>
</dbReference>
<feature type="compositionally biased region" description="Pro residues" evidence="3">
    <location>
        <begin position="268"/>
        <end position="281"/>
    </location>
</feature>
<dbReference type="EC" id="2.5.1.-" evidence="2"/>
<evidence type="ECO:0000313" key="5">
    <source>
        <dbReference type="Proteomes" id="UP000269198"/>
    </source>
</evidence>
<dbReference type="NCBIfam" id="TIGR00055">
    <property type="entry name" value="uppS"/>
    <property type="match status" value="1"/>
</dbReference>
<feature type="binding site" evidence="2">
    <location>
        <begin position="45"/>
        <end position="48"/>
    </location>
    <ligand>
        <name>substrate</name>
    </ligand>
</feature>
<comment type="similarity">
    <text evidence="2">Belongs to the UPP synthase family.</text>
</comment>
<dbReference type="RefSeq" id="WP_123200327.1">
    <property type="nucleotide sequence ID" value="NZ_RJMB01000004.1"/>
</dbReference>
<feature type="binding site" evidence="2">
    <location>
        <begin position="218"/>
        <end position="220"/>
    </location>
    <ligand>
        <name>substrate</name>
    </ligand>
</feature>
<accession>A0A3N0EE65</accession>
<keyword evidence="2" id="KW-0460">Magnesium</keyword>
<comment type="function">
    <text evidence="2">Catalyzes the condensation of isopentenyl diphosphate (IPP) with allylic pyrophosphates generating different type of terpenoids.</text>
</comment>
<feature type="region of interest" description="Disordered" evidence="3">
    <location>
        <begin position="1"/>
        <end position="31"/>
    </location>
</feature>
<dbReference type="GO" id="GO:0000287">
    <property type="term" value="F:magnesium ion binding"/>
    <property type="evidence" value="ECO:0007669"/>
    <property type="project" value="UniProtKB-UniRule"/>
</dbReference>
<keyword evidence="2" id="KW-0479">Metal-binding</keyword>
<dbReference type="GO" id="GO:0005886">
    <property type="term" value="C:plasma membrane"/>
    <property type="evidence" value="ECO:0007669"/>
    <property type="project" value="TreeGrafter"/>
</dbReference>
<dbReference type="GO" id="GO:0008834">
    <property type="term" value="F:ditrans,polycis-undecaprenyl-diphosphate synthase [(2E,6E)-farnesyl-diphosphate specific] activity"/>
    <property type="evidence" value="ECO:0007669"/>
    <property type="project" value="TreeGrafter"/>
</dbReference>
<feature type="region of interest" description="Disordered" evidence="3">
    <location>
        <begin position="262"/>
        <end position="281"/>
    </location>
</feature>
<dbReference type="Pfam" id="PF01255">
    <property type="entry name" value="Prenyltransf"/>
    <property type="match status" value="1"/>
</dbReference>
<feature type="binding site" evidence="2">
    <location>
        <position position="61"/>
    </location>
    <ligand>
        <name>substrate</name>
    </ligand>
</feature>
<evidence type="ECO:0000313" key="4">
    <source>
        <dbReference type="EMBL" id="RNL86133.1"/>
    </source>
</evidence>
<comment type="subunit">
    <text evidence="2">Homodimer.</text>
</comment>
<proteinExistence type="inferred from homology"/>
<feature type="compositionally biased region" description="Polar residues" evidence="3">
    <location>
        <begin position="1"/>
        <end position="13"/>
    </location>
</feature>
<feature type="active site" evidence="2">
    <location>
        <position position="44"/>
    </location>
</feature>
<dbReference type="GO" id="GO:0016094">
    <property type="term" value="P:polyprenol biosynthetic process"/>
    <property type="evidence" value="ECO:0007669"/>
    <property type="project" value="TreeGrafter"/>
</dbReference>
<feature type="binding site" evidence="2">
    <location>
        <position position="57"/>
    </location>
    <ligand>
        <name>substrate</name>
    </ligand>
</feature>